<feature type="region of interest" description="Disordered" evidence="1">
    <location>
        <begin position="74"/>
        <end position="104"/>
    </location>
</feature>
<keyword evidence="2" id="KW-0732">Signal</keyword>
<feature type="chain" id="PRO_5011719794" description="Outer membrane protein beta-barrel family protein" evidence="2">
    <location>
        <begin position="32"/>
        <end position="1240"/>
    </location>
</feature>
<sequence length="1240" mass="136816">MSTVILSKRASMRLLAHRALLLAGTALIASAAMPDGAVADDRPVVRNLPVGENPERETLADEGSIPFSISVDGETVEESAAPRQKPMPTAGRQSAQSRPVDRQRQADVGLHGVDIQIKFDGLEAEPLLNVATVSRRSRYRAGETVRFLASTNYPGFIDRAEIRIQEVDAGRARTKPFAMIPVEVNGEAQWTMPTAEEERDFSYVLRVYDRSGRYDETEALPLSRSEKTMRPEAGTAAAAPGTGEDRTAVRNIPVRGGVVTVYGRNVPPGYRVEAFGETMPVDPDRAFVVNRILPPGDHGVEVSVEGVSKSGGLHFAREINIPDNEWFYVALADLTIGRRTGDDNIETVRPGEYDDVYSKGRLAFYLKGKIKGEYLLTAAADTGEDDIENMFRDLDGKDPRQLLRRLDPDDYYPVYGDDSTFVEDAPTKGKFYIRLERGDSHVMWGNYKTSITGTEFLRAERGLYGANAVYRSEGSTSFGERSTEVTLYAAQPDTLPQREEFLATGGSAYFLKRQDIVEGSETVTVEIRDAVTGRIVERRALQYGQDYRIDYLQGVIILHRPLSSSTGTDAPVRNGALGGNKVYLTAQYEFEPVAGDVDGYVYGGRAQHWLNDKVRVGVTGMNETTGLADQQALGADIELRHTETTFLEAEVAHSKGPGFGLSRSTDGGLSSSDYGTAGSRDRSAMAWRVRGQVDLEDIESAGMKGTLGGYYEEKQAGFSTLYDQVNVDKRIWGAHADLALSDRVGLKLAYDDFSDDDGQIKRDGTSSIAWQVDEYWKVSFGVSYTELMSPRAITAGKRGYDGSRLDAGVRVDYRFDDEHLVYVFGQATVERSGDIDRNDRIGVGAEVQLTEAVGVTGEVSYGTHGLGGLAAINYDPNDDEHYYIGYRLDPDRAFDLDRNHDLVGSDGGAIVAGMRRRVDDVASAYAESSYDMFGRRRALTQTYGVIYTPDDVWTVDAGFEAGRVRDDTIDPATGLQRSDFDRYAPSLAIAYKDEEAGVTARVRGEVRIEDSEDGTRDQNTYLFAAGVSWKTSENWRLMANLDAVISDTRSTVTSFKDTDYVEASLGYAYRPVDHDRLNALFKYTWLYDMPGNNQLVSGATGDAYAPAQRSHILSADVTYDLVPWLSIGGKYGFRYGEVKYRTASGSGTGFEQHWQRSSAHLGILRADLHVIKKWDLLLEGRVLHMPEANTTDLGALTALYRHVGNNFKVGVGYNFGRFSDDLRDLTLDDQGVFLNVVGKF</sequence>
<name>A0A1H4JQX3_9HYPH</name>
<dbReference type="AlphaFoldDB" id="A0A1H4JQX3"/>
<dbReference type="RefSeq" id="WP_090328054.1">
    <property type="nucleotide sequence ID" value="NZ_FNSL01000001.1"/>
</dbReference>
<feature type="region of interest" description="Disordered" evidence="1">
    <location>
        <begin position="657"/>
        <end position="679"/>
    </location>
</feature>
<keyword evidence="4" id="KW-1185">Reference proteome</keyword>
<dbReference type="Proteomes" id="UP000199064">
    <property type="component" value="Unassembled WGS sequence"/>
</dbReference>
<evidence type="ECO:0008006" key="5">
    <source>
        <dbReference type="Google" id="ProtNLM"/>
    </source>
</evidence>
<evidence type="ECO:0000256" key="1">
    <source>
        <dbReference type="SAM" id="MobiDB-lite"/>
    </source>
</evidence>
<organism evidence="3 4">
    <name type="scientific">Nitratireductor aquibiodomus</name>
    <dbReference type="NCBI Taxonomy" id="204799"/>
    <lineage>
        <taxon>Bacteria</taxon>
        <taxon>Pseudomonadati</taxon>
        <taxon>Pseudomonadota</taxon>
        <taxon>Alphaproteobacteria</taxon>
        <taxon>Hyphomicrobiales</taxon>
        <taxon>Phyllobacteriaceae</taxon>
        <taxon>Nitratireductor</taxon>
    </lineage>
</organism>
<dbReference type="EMBL" id="FNSL01000001">
    <property type="protein sequence ID" value="SEB48734.1"/>
    <property type="molecule type" value="Genomic_DNA"/>
</dbReference>
<evidence type="ECO:0000313" key="4">
    <source>
        <dbReference type="Proteomes" id="UP000199064"/>
    </source>
</evidence>
<gene>
    <name evidence="3" type="ORF">SAMN05216452_1605</name>
</gene>
<accession>A0A1H4JQX3</accession>
<feature type="signal peptide" evidence="2">
    <location>
        <begin position="1"/>
        <end position="31"/>
    </location>
</feature>
<proteinExistence type="predicted"/>
<protein>
    <recommendedName>
        <fullName evidence="5">Outer membrane protein beta-barrel family protein</fullName>
    </recommendedName>
</protein>
<feature type="region of interest" description="Disordered" evidence="1">
    <location>
        <begin position="222"/>
        <end position="243"/>
    </location>
</feature>
<dbReference type="SUPFAM" id="SSF56935">
    <property type="entry name" value="Porins"/>
    <property type="match status" value="1"/>
</dbReference>
<feature type="compositionally biased region" description="Low complexity" evidence="1">
    <location>
        <begin position="231"/>
        <end position="242"/>
    </location>
</feature>
<reference evidence="4" key="1">
    <citation type="submission" date="2016-10" db="EMBL/GenBank/DDBJ databases">
        <authorList>
            <person name="Varghese N."/>
            <person name="Submissions S."/>
        </authorList>
    </citation>
    <scope>NUCLEOTIDE SEQUENCE [LARGE SCALE GENOMIC DNA]</scope>
    <source>
        <strain evidence="4">ES.061</strain>
    </source>
</reference>
<evidence type="ECO:0000256" key="2">
    <source>
        <dbReference type="SAM" id="SignalP"/>
    </source>
</evidence>
<feature type="compositionally biased region" description="Polar residues" evidence="1">
    <location>
        <begin position="662"/>
        <end position="674"/>
    </location>
</feature>
<evidence type="ECO:0000313" key="3">
    <source>
        <dbReference type="EMBL" id="SEB48734.1"/>
    </source>
</evidence>